<evidence type="ECO:0000313" key="1">
    <source>
        <dbReference type="EMBL" id="MCU4739798.1"/>
    </source>
</evidence>
<accession>A0AAP2YVQ5</accession>
<dbReference type="Proteomes" id="UP001320972">
    <property type="component" value="Unassembled WGS sequence"/>
</dbReference>
<dbReference type="RefSeq" id="WP_338001668.1">
    <property type="nucleotide sequence ID" value="NZ_JAOPKA010000001.1"/>
</dbReference>
<reference evidence="1 3" key="1">
    <citation type="submission" date="2022-09" db="EMBL/GenBank/DDBJ databases">
        <title>Enrichment on poylsaccharides allowed isolation of novel metabolic and taxonomic groups of Haloarchaea.</title>
        <authorList>
            <person name="Sorokin D.Y."/>
            <person name="Elcheninov A.G."/>
            <person name="Khizhniak T.V."/>
            <person name="Kolganova T.V."/>
            <person name="Kublanov I.V."/>
        </authorList>
    </citation>
    <scope>NUCLEOTIDE SEQUENCE</scope>
    <source>
        <strain evidence="2 3">AArc-m2/3/4</strain>
        <strain evidence="1">AArc-xg1-1</strain>
    </source>
</reference>
<name>A0AAP2YVQ5_9EURY</name>
<organism evidence="1 4">
    <name type="scientific">Natronoglomus mannanivorans</name>
    <dbReference type="NCBI Taxonomy" id="2979990"/>
    <lineage>
        <taxon>Archaea</taxon>
        <taxon>Methanobacteriati</taxon>
        <taxon>Methanobacteriota</taxon>
        <taxon>Stenosarchaea group</taxon>
        <taxon>Halobacteria</taxon>
        <taxon>Halobacteriales</taxon>
        <taxon>Natrialbaceae</taxon>
        <taxon>Natronoglomus</taxon>
    </lineage>
</organism>
<proteinExistence type="predicted"/>
<evidence type="ECO:0000313" key="4">
    <source>
        <dbReference type="Proteomes" id="UP001321018"/>
    </source>
</evidence>
<gene>
    <name evidence="2" type="ORF">OB955_09675</name>
    <name evidence="1" type="ORF">OB960_00080</name>
</gene>
<dbReference type="EMBL" id="JAOPKB010000004">
    <property type="protein sequence ID" value="MCU4973010.1"/>
    <property type="molecule type" value="Genomic_DNA"/>
</dbReference>
<sequence>MAIEFDGTADPTGLEMYDPIEQRRLHVRTPMPVSPESVTDDQFCFPVDTACSVETDSLVFDQRYFVDIHDESGQSNRSLEAGETATLEGETQFIGLSGPIRVYCRVTAPGRIETGINSIHITFDEATSVAIGARSLHEQPAATIRAPDDPEAMMHAVSAMSSALKTTSPERAWPSLRGHPPLIERGTDLEIPSTLERPETDIAIEIPPTYRNLYTVSPLAFYLGAEIRSGTEPTIVTDLATYDLGVETRLEDDVARTLKHIFLLDCLVRTEGLYRDDLHERAALEEELPFNLWETYHAPLSEQLERYLSVPFDLVEPHVPRWPLTAHVPSTPDGIELLPFIVNELGIVREPRGERLETDASPQQLSSESGAAQFVRSAEVHRSPVFTPGDDDELNFVEPAVSDESIEHAWFGTQVPRGASKATIEAYQNQLSRRARNESIEILLICNDARMIEEHDVLDEAYGTRETLPFDVRSEFGVSAEQLTSLLTEGGYDFLHYIGHATPDGLECSDGHLDVRSLSSIDLGVFFLNACQSYEQGLAMAQRGAFGGVGTLGDIVNEHAVEIGETMARLLNLGFPLRAALELARETTILGDQYLIVGDGSADIAQSDGGSPTALTIDKMRDGHELVLRSYPTKEFRVGSVNNPNIQTSTNFHLTPGETAISEVDDAELNDYLTWTKGPVINQGTIKWNDGFKPTDLF</sequence>
<keyword evidence="3" id="KW-1185">Reference proteome</keyword>
<comment type="caution">
    <text evidence="1">The sequence shown here is derived from an EMBL/GenBank/DDBJ whole genome shotgun (WGS) entry which is preliminary data.</text>
</comment>
<dbReference type="EMBL" id="JAOPKA010000001">
    <property type="protein sequence ID" value="MCU4739798.1"/>
    <property type="molecule type" value="Genomic_DNA"/>
</dbReference>
<protein>
    <recommendedName>
        <fullName evidence="5">CHAT domain-containing protein</fullName>
    </recommendedName>
</protein>
<evidence type="ECO:0008006" key="5">
    <source>
        <dbReference type="Google" id="ProtNLM"/>
    </source>
</evidence>
<dbReference type="Proteomes" id="UP001321018">
    <property type="component" value="Unassembled WGS sequence"/>
</dbReference>
<evidence type="ECO:0000313" key="3">
    <source>
        <dbReference type="Proteomes" id="UP001320972"/>
    </source>
</evidence>
<evidence type="ECO:0000313" key="2">
    <source>
        <dbReference type="EMBL" id="MCU4973010.1"/>
    </source>
</evidence>
<dbReference type="AlphaFoldDB" id="A0AAP2YVQ5"/>